<gene>
    <name evidence="2" type="ORF">SO802_030104</name>
</gene>
<evidence type="ECO:0000313" key="3">
    <source>
        <dbReference type="Proteomes" id="UP001459277"/>
    </source>
</evidence>
<evidence type="ECO:0000313" key="2">
    <source>
        <dbReference type="EMBL" id="KAK9989865.1"/>
    </source>
</evidence>
<feature type="region of interest" description="Disordered" evidence="1">
    <location>
        <begin position="40"/>
        <end position="72"/>
    </location>
</feature>
<dbReference type="Proteomes" id="UP001459277">
    <property type="component" value="Unassembled WGS sequence"/>
</dbReference>
<proteinExistence type="predicted"/>
<dbReference type="EMBL" id="JAZDWU010000010">
    <property type="protein sequence ID" value="KAK9989865.1"/>
    <property type="molecule type" value="Genomic_DNA"/>
</dbReference>
<comment type="caution">
    <text evidence="2">The sequence shown here is derived from an EMBL/GenBank/DDBJ whole genome shotgun (WGS) entry which is preliminary data.</text>
</comment>
<protein>
    <submittedName>
        <fullName evidence="2">Uncharacterized protein</fullName>
    </submittedName>
</protein>
<dbReference type="AlphaFoldDB" id="A0AAW2C0M0"/>
<accession>A0AAW2C0M0</accession>
<keyword evidence="3" id="KW-1185">Reference proteome</keyword>
<name>A0AAW2C0M0_9ROSI</name>
<sequence>MEYIQKVQKNHQRKEEQLNAIYGTDVLAAYLTSERTNQKLEGGDAHQITKSVEDEDEEACPIASIDPDALSY</sequence>
<organism evidence="2 3">
    <name type="scientific">Lithocarpus litseifolius</name>
    <dbReference type="NCBI Taxonomy" id="425828"/>
    <lineage>
        <taxon>Eukaryota</taxon>
        <taxon>Viridiplantae</taxon>
        <taxon>Streptophyta</taxon>
        <taxon>Embryophyta</taxon>
        <taxon>Tracheophyta</taxon>
        <taxon>Spermatophyta</taxon>
        <taxon>Magnoliopsida</taxon>
        <taxon>eudicotyledons</taxon>
        <taxon>Gunneridae</taxon>
        <taxon>Pentapetalae</taxon>
        <taxon>rosids</taxon>
        <taxon>fabids</taxon>
        <taxon>Fagales</taxon>
        <taxon>Fagaceae</taxon>
        <taxon>Lithocarpus</taxon>
    </lineage>
</organism>
<evidence type="ECO:0000256" key="1">
    <source>
        <dbReference type="SAM" id="MobiDB-lite"/>
    </source>
</evidence>
<reference evidence="2 3" key="1">
    <citation type="submission" date="2024-01" db="EMBL/GenBank/DDBJ databases">
        <title>A telomere-to-telomere, gap-free genome of sweet tea (Lithocarpus litseifolius).</title>
        <authorList>
            <person name="Zhou J."/>
        </authorList>
    </citation>
    <scope>NUCLEOTIDE SEQUENCE [LARGE SCALE GENOMIC DNA]</scope>
    <source>
        <strain evidence="2">Zhou-2022a</strain>
        <tissue evidence="2">Leaf</tissue>
    </source>
</reference>